<feature type="region of interest" description="Disordered" evidence="1">
    <location>
        <begin position="1"/>
        <end position="100"/>
    </location>
</feature>
<accession>A0ABD0V1S0</accession>
<dbReference type="AlphaFoldDB" id="A0ABD0V1S0"/>
<feature type="compositionally biased region" description="Pro residues" evidence="1">
    <location>
        <begin position="1"/>
        <end position="10"/>
    </location>
</feature>
<evidence type="ECO:0000313" key="2">
    <source>
        <dbReference type="EMBL" id="KAL0916522.1"/>
    </source>
</evidence>
<evidence type="ECO:0000313" key="3">
    <source>
        <dbReference type="Proteomes" id="UP001552299"/>
    </source>
</evidence>
<feature type="compositionally biased region" description="Basic and acidic residues" evidence="1">
    <location>
        <begin position="33"/>
        <end position="45"/>
    </location>
</feature>
<keyword evidence="3" id="KW-1185">Reference proteome</keyword>
<gene>
    <name evidence="2" type="ORF">M5K25_014043</name>
</gene>
<evidence type="ECO:0000256" key="1">
    <source>
        <dbReference type="SAM" id="MobiDB-lite"/>
    </source>
</evidence>
<sequence>MDGFLPPPFPSSTKREGGSGGEAEPSEVANRASEARVERRGDGHRRAAARARPKYEAGPPRSASAISGSFAGTAAASPCIDRGIPTPPSIFPRSPSPTRN</sequence>
<dbReference type="EMBL" id="JANQDX010000011">
    <property type="protein sequence ID" value="KAL0916522.1"/>
    <property type="molecule type" value="Genomic_DNA"/>
</dbReference>
<reference evidence="2 3" key="1">
    <citation type="journal article" date="2024" name="Plant Biotechnol. J.">
        <title>Dendrobium thyrsiflorum genome and its molecular insights into genes involved in important horticultural traits.</title>
        <authorList>
            <person name="Chen B."/>
            <person name="Wang J.Y."/>
            <person name="Zheng P.J."/>
            <person name="Li K.L."/>
            <person name="Liang Y.M."/>
            <person name="Chen X.F."/>
            <person name="Zhang C."/>
            <person name="Zhao X."/>
            <person name="He X."/>
            <person name="Zhang G.Q."/>
            <person name="Liu Z.J."/>
            <person name="Xu Q."/>
        </authorList>
    </citation>
    <scope>NUCLEOTIDE SEQUENCE [LARGE SCALE GENOMIC DNA]</scope>
    <source>
        <strain evidence="2">GZMU011</strain>
    </source>
</reference>
<comment type="caution">
    <text evidence="2">The sequence shown here is derived from an EMBL/GenBank/DDBJ whole genome shotgun (WGS) entry which is preliminary data.</text>
</comment>
<organism evidence="2 3">
    <name type="scientific">Dendrobium thyrsiflorum</name>
    <name type="common">Pinecone-like raceme dendrobium</name>
    <name type="synonym">Orchid</name>
    <dbReference type="NCBI Taxonomy" id="117978"/>
    <lineage>
        <taxon>Eukaryota</taxon>
        <taxon>Viridiplantae</taxon>
        <taxon>Streptophyta</taxon>
        <taxon>Embryophyta</taxon>
        <taxon>Tracheophyta</taxon>
        <taxon>Spermatophyta</taxon>
        <taxon>Magnoliopsida</taxon>
        <taxon>Liliopsida</taxon>
        <taxon>Asparagales</taxon>
        <taxon>Orchidaceae</taxon>
        <taxon>Epidendroideae</taxon>
        <taxon>Malaxideae</taxon>
        <taxon>Dendrobiinae</taxon>
        <taxon>Dendrobium</taxon>
    </lineage>
</organism>
<protein>
    <submittedName>
        <fullName evidence="2">Uncharacterized protein</fullName>
    </submittedName>
</protein>
<name>A0ABD0V1S0_DENTH</name>
<dbReference type="Proteomes" id="UP001552299">
    <property type="component" value="Unassembled WGS sequence"/>
</dbReference>
<proteinExistence type="predicted"/>